<dbReference type="PANTHER" id="PTHR13789">
    <property type="entry name" value="MONOOXYGENASE"/>
    <property type="match status" value="1"/>
</dbReference>
<dbReference type="PRINTS" id="PR00420">
    <property type="entry name" value="RNGMNOXGNASE"/>
</dbReference>
<dbReference type="Proteomes" id="UP000807769">
    <property type="component" value="Unassembled WGS sequence"/>
</dbReference>
<dbReference type="InterPro" id="IPR002938">
    <property type="entry name" value="FAD-bd"/>
</dbReference>
<dbReference type="SUPFAM" id="SSF51905">
    <property type="entry name" value="FAD/NAD(P)-binding domain"/>
    <property type="match status" value="1"/>
</dbReference>
<comment type="similarity">
    <text evidence="1">Belongs to the paxM FAD-dependent monooxygenase family.</text>
</comment>
<sequence>MVNTKVIIVGAGIAGPVLAVFLKARGYDPVIYDRLPGPAEGGHVFTLQPNGIRVLSLIPELVEQIPGHPLDRLIHCSCLDGVEDILVVTDISPAMMRERFGFPFIGIRRPEFQQLLIDTAKKHGVEIKWSHQAIEFEQSEDAVEVTFANGTKDTASFVVGCDGLHSNTRIALFGEEKADLYGNGAGEPVSVTVLVGGVSPTPPVFQGRLALVNNYGDGRHMIAYPVTEDKYSWAITTRGAEAKEDWRTQNEEQQNEIRNGPFSAWGFGAGDLVKTGQKIVKYGLYDRPKLESWFKGRIILLGDAAHPSSPHLGQGANQAFEDIYHFMRLLGKHNPSADQPSTELLLRVFTDYQDLRLLRTSELAKGARQRGEFRVVEGVDACKTRNEAIRTGFDDDAAKKARDKLWSGPFTESEM</sequence>
<feature type="domain" description="FAD-binding" evidence="6">
    <location>
        <begin position="4"/>
        <end position="332"/>
    </location>
</feature>
<evidence type="ECO:0000256" key="5">
    <source>
        <dbReference type="ARBA" id="ARBA00023033"/>
    </source>
</evidence>
<name>A0A9P7JDN7_9AGAM</name>
<protein>
    <recommendedName>
        <fullName evidence="6">FAD-binding domain-containing protein</fullName>
    </recommendedName>
</protein>
<evidence type="ECO:0000256" key="3">
    <source>
        <dbReference type="ARBA" id="ARBA00022827"/>
    </source>
</evidence>
<gene>
    <name evidence="7" type="ORF">BJ212DRAFT_1446927</name>
</gene>
<evidence type="ECO:0000313" key="7">
    <source>
        <dbReference type="EMBL" id="KAG1816356.1"/>
    </source>
</evidence>
<proteinExistence type="inferred from homology"/>
<dbReference type="GeneID" id="64632335"/>
<dbReference type="GO" id="GO:0071949">
    <property type="term" value="F:FAD binding"/>
    <property type="evidence" value="ECO:0007669"/>
    <property type="project" value="InterPro"/>
</dbReference>
<keyword evidence="3" id="KW-0274">FAD</keyword>
<reference evidence="7" key="1">
    <citation type="journal article" date="2020" name="New Phytol.">
        <title>Comparative genomics reveals dynamic genome evolution in host specialist ectomycorrhizal fungi.</title>
        <authorList>
            <person name="Lofgren L.A."/>
            <person name="Nguyen N.H."/>
            <person name="Vilgalys R."/>
            <person name="Ruytinx J."/>
            <person name="Liao H.L."/>
            <person name="Branco S."/>
            <person name="Kuo A."/>
            <person name="LaButti K."/>
            <person name="Lipzen A."/>
            <person name="Andreopoulos W."/>
            <person name="Pangilinan J."/>
            <person name="Riley R."/>
            <person name="Hundley H."/>
            <person name="Na H."/>
            <person name="Barry K."/>
            <person name="Grigoriev I.V."/>
            <person name="Stajich J.E."/>
            <person name="Kennedy P.G."/>
        </authorList>
    </citation>
    <scope>NUCLEOTIDE SEQUENCE</scope>
    <source>
        <strain evidence="7">MN1</strain>
    </source>
</reference>
<evidence type="ECO:0000259" key="6">
    <source>
        <dbReference type="Pfam" id="PF01494"/>
    </source>
</evidence>
<comment type="caution">
    <text evidence="7">The sequence shown here is derived from an EMBL/GenBank/DDBJ whole genome shotgun (WGS) entry which is preliminary data.</text>
</comment>
<keyword evidence="8" id="KW-1185">Reference proteome</keyword>
<dbReference type="EMBL" id="JABBWG010000016">
    <property type="protein sequence ID" value="KAG1816356.1"/>
    <property type="molecule type" value="Genomic_DNA"/>
</dbReference>
<accession>A0A9P7JDN7</accession>
<organism evidence="7 8">
    <name type="scientific">Suillus subaureus</name>
    <dbReference type="NCBI Taxonomy" id="48587"/>
    <lineage>
        <taxon>Eukaryota</taxon>
        <taxon>Fungi</taxon>
        <taxon>Dikarya</taxon>
        <taxon>Basidiomycota</taxon>
        <taxon>Agaricomycotina</taxon>
        <taxon>Agaricomycetes</taxon>
        <taxon>Agaricomycetidae</taxon>
        <taxon>Boletales</taxon>
        <taxon>Suillineae</taxon>
        <taxon>Suillaceae</taxon>
        <taxon>Suillus</taxon>
    </lineage>
</organism>
<evidence type="ECO:0000256" key="1">
    <source>
        <dbReference type="ARBA" id="ARBA00007992"/>
    </source>
</evidence>
<keyword evidence="5" id="KW-0503">Monooxygenase</keyword>
<evidence type="ECO:0000313" key="8">
    <source>
        <dbReference type="Proteomes" id="UP000807769"/>
    </source>
</evidence>
<dbReference type="InterPro" id="IPR050493">
    <property type="entry name" value="FAD-dep_Monooxygenase_BioMet"/>
</dbReference>
<keyword evidence="4" id="KW-0560">Oxidoreductase</keyword>
<keyword evidence="2" id="KW-0285">Flavoprotein</keyword>
<dbReference type="RefSeq" id="XP_041193029.1">
    <property type="nucleotide sequence ID" value="XM_041338319.1"/>
</dbReference>
<dbReference type="PANTHER" id="PTHR13789:SF309">
    <property type="entry name" value="PUTATIVE (AFU_ORTHOLOGUE AFUA_6G14510)-RELATED"/>
    <property type="match status" value="1"/>
</dbReference>
<dbReference type="Pfam" id="PF01494">
    <property type="entry name" value="FAD_binding_3"/>
    <property type="match status" value="1"/>
</dbReference>
<evidence type="ECO:0000256" key="4">
    <source>
        <dbReference type="ARBA" id="ARBA00023002"/>
    </source>
</evidence>
<dbReference type="GO" id="GO:0004497">
    <property type="term" value="F:monooxygenase activity"/>
    <property type="evidence" value="ECO:0007669"/>
    <property type="project" value="UniProtKB-KW"/>
</dbReference>
<dbReference type="Gene3D" id="3.50.50.60">
    <property type="entry name" value="FAD/NAD(P)-binding domain"/>
    <property type="match status" value="1"/>
</dbReference>
<dbReference type="OrthoDB" id="47494at2759"/>
<evidence type="ECO:0000256" key="2">
    <source>
        <dbReference type="ARBA" id="ARBA00022630"/>
    </source>
</evidence>
<dbReference type="InterPro" id="IPR036188">
    <property type="entry name" value="FAD/NAD-bd_sf"/>
</dbReference>
<dbReference type="AlphaFoldDB" id="A0A9P7JDN7"/>